<feature type="transmembrane region" description="Helical" evidence="9">
    <location>
        <begin position="21"/>
        <end position="42"/>
    </location>
</feature>
<evidence type="ECO:0000256" key="4">
    <source>
        <dbReference type="ARBA" id="ARBA00022679"/>
    </source>
</evidence>
<evidence type="ECO:0000313" key="12">
    <source>
        <dbReference type="Proteomes" id="UP000293142"/>
    </source>
</evidence>
<dbReference type="InterPro" id="IPR003594">
    <property type="entry name" value="HATPase_dom"/>
</dbReference>
<keyword evidence="4" id="KW-0808">Transferase</keyword>
<dbReference type="PANTHER" id="PTHR34220">
    <property type="entry name" value="SENSOR HISTIDINE KINASE YPDA"/>
    <property type="match status" value="1"/>
</dbReference>
<reference evidence="11 12" key="1">
    <citation type="submission" date="2019-02" db="EMBL/GenBank/DDBJ databases">
        <title>Paenibacillus sp. nov., isolated from surface-sterilized tissue of Thalictrum simplex L.</title>
        <authorList>
            <person name="Tuo L."/>
        </authorList>
    </citation>
    <scope>NUCLEOTIDE SEQUENCE [LARGE SCALE GENOMIC DNA]</scope>
    <source>
        <strain evidence="11 12">N2SHLJ1</strain>
    </source>
</reference>
<gene>
    <name evidence="11" type="ORF">EYB31_03660</name>
</gene>
<proteinExistence type="predicted"/>
<dbReference type="InterPro" id="IPR033479">
    <property type="entry name" value="dCache_1"/>
</dbReference>
<accession>A0A4Q9DZ49</accession>
<keyword evidence="6 11" id="KW-0418">Kinase</keyword>
<evidence type="ECO:0000256" key="5">
    <source>
        <dbReference type="ARBA" id="ARBA00022692"/>
    </source>
</evidence>
<dbReference type="CDD" id="cd06225">
    <property type="entry name" value="HAMP"/>
    <property type="match status" value="1"/>
</dbReference>
<evidence type="ECO:0000256" key="1">
    <source>
        <dbReference type="ARBA" id="ARBA00004651"/>
    </source>
</evidence>
<feature type="transmembrane region" description="Helical" evidence="9">
    <location>
        <begin position="300"/>
        <end position="319"/>
    </location>
</feature>
<dbReference type="SUPFAM" id="SSF55874">
    <property type="entry name" value="ATPase domain of HSP90 chaperone/DNA topoisomerase II/histidine kinase"/>
    <property type="match status" value="1"/>
</dbReference>
<keyword evidence="5 9" id="KW-0812">Transmembrane</keyword>
<dbReference type="InterPro" id="IPR010559">
    <property type="entry name" value="Sig_transdc_His_kin_internal"/>
</dbReference>
<keyword evidence="8 9" id="KW-0472">Membrane</keyword>
<keyword evidence="2" id="KW-1003">Cell membrane</keyword>
<dbReference type="SMART" id="SM00304">
    <property type="entry name" value="HAMP"/>
    <property type="match status" value="1"/>
</dbReference>
<dbReference type="InterPro" id="IPR003660">
    <property type="entry name" value="HAMP_dom"/>
</dbReference>
<dbReference type="Proteomes" id="UP000293142">
    <property type="component" value="Unassembled WGS sequence"/>
</dbReference>
<feature type="domain" description="HAMP" evidence="10">
    <location>
        <begin position="325"/>
        <end position="377"/>
    </location>
</feature>
<evidence type="ECO:0000256" key="7">
    <source>
        <dbReference type="ARBA" id="ARBA00022989"/>
    </source>
</evidence>
<dbReference type="OrthoDB" id="9809348at2"/>
<dbReference type="GO" id="GO:0005886">
    <property type="term" value="C:plasma membrane"/>
    <property type="evidence" value="ECO:0007669"/>
    <property type="project" value="UniProtKB-SubCell"/>
</dbReference>
<evidence type="ECO:0000256" key="9">
    <source>
        <dbReference type="SAM" id="Phobius"/>
    </source>
</evidence>
<keyword evidence="3" id="KW-0597">Phosphoprotein</keyword>
<evidence type="ECO:0000256" key="8">
    <source>
        <dbReference type="ARBA" id="ARBA00023136"/>
    </source>
</evidence>
<dbReference type="EMBL" id="SIRE01000003">
    <property type="protein sequence ID" value="TBL81198.1"/>
    <property type="molecule type" value="Genomic_DNA"/>
</dbReference>
<dbReference type="Pfam" id="PF06580">
    <property type="entry name" value="His_kinase"/>
    <property type="match status" value="1"/>
</dbReference>
<dbReference type="Gene3D" id="1.10.8.500">
    <property type="entry name" value="HAMP domain in histidine kinase"/>
    <property type="match status" value="1"/>
</dbReference>
<comment type="subcellular location">
    <subcellularLocation>
        <location evidence="1">Cell membrane</location>
        <topology evidence="1">Multi-pass membrane protein</topology>
    </subcellularLocation>
</comment>
<dbReference type="Gene3D" id="3.30.565.10">
    <property type="entry name" value="Histidine kinase-like ATPase, C-terminal domain"/>
    <property type="match status" value="1"/>
</dbReference>
<dbReference type="Pfam" id="PF00672">
    <property type="entry name" value="HAMP"/>
    <property type="match status" value="1"/>
</dbReference>
<evidence type="ECO:0000313" key="11">
    <source>
        <dbReference type="EMBL" id="TBL81198.1"/>
    </source>
</evidence>
<evidence type="ECO:0000256" key="6">
    <source>
        <dbReference type="ARBA" id="ARBA00022777"/>
    </source>
</evidence>
<organism evidence="11 12">
    <name type="scientific">Paenibacillus thalictri</name>
    <dbReference type="NCBI Taxonomy" id="2527873"/>
    <lineage>
        <taxon>Bacteria</taxon>
        <taxon>Bacillati</taxon>
        <taxon>Bacillota</taxon>
        <taxon>Bacilli</taxon>
        <taxon>Bacillales</taxon>
        <taxon>Paenibacillaceae</taxon>
        <taxon>Paenibacillus</taxon>
    </lineage>
</organism>
<sequence>MLRWFSRKLAGLRNFSLEWKVFLMTSIVILLAVPLTGMISFYQAAGKLQNYAYTSAESTAYQLSVYMNNELKNVSDKLYLINTSKDLQQTIDWSQNKYDASYSVVFNKVFSLFSNIRLTSGTIRSIYLYTPKGEFYAGLPMERLAAPFKQSVYYEAISDSPTNRWIYLQQDPLFAREGEIISLVTRPAVDTGALDLDSYIVITLAAEPFIKNLNNIQLVDGGFSAILDEQGNPIISSYAGPVLKGLHWREISPNAAASPGFFDMDLDGRTYLVNHQPISFAGWQAVIFQPKDKLMEPVSYFQYVTLAMTAILLVCSFLLNKYIARLVTNPVRRLQRLMSQAGQGNLQVRFASSSTDEIGELGSRFDELLGQIQKLLRQVVEESQGKRRAEMRALQAQINPHFLYNTLDEIYWKALEFQDPAAADIILSLSRFFRLSLNRGEEATTVAKEMEHVEQYLKLVNYQYKRQFSFDIAVGERTGQLVVPKIILQPLAENSVLHAFKANEYKNFFIKVSSRFEEPHVIVLQVEDNGSGIEPALVRKFNEPHHAEAMERQAETNGEGYAVANIKERLAYFYGEKASLHVESRLGEGTRIVIRIAAEAGEERLR</sequence>
<keyword evidence="7 9" id="KW-1133">Transmembrane helix</keyword>
<dbReference type="Gene3D" id="3.30.450.20">
    <property type="entry name" value="PAS domain"/>
    <property type="match status" value="1"/>
</dbReference>
<comment type="caution">
    <text evidence="11">The sequence shown here is derived from an EMBL/GenBank/DDBJ whole genome shotgun (WGS) entry which is preliminary data.</text>
</comment>
<dbReference type="PROSITE" id="PS50885">
    <property type="entry name" value="HAMP"/>
    <property type="match status" value="1"/>
</dbReference>
<dbReference type="Pfam" id="PF02743">
    <property type="entry name" value="dCache_1"/>
    <property type="match status" value="1"/>
</dbReference>
<name>A0A4Q9DZ49_9BACL</name>
<protein>
    <submittedName>
        <fullName evidence="11">Sensor histidine kinase</fullName>
    </submittedName>
</protein>
<keyword evidence="12" id="KW-1185">Reference proteome</keyword>
<dbReference type="Pfam" id="PF02518">
    <property type="entry name" value="HATPase_c"/>
    <property type="match status" value="1"/>
</dbReference>
<evidence type="ECO:0000256" key="3">
    <source>
        <dbReference type="ARBA" id="ARBA00022553"/>
    </source>
</evidence>
<dbReference type="AlphaFoldDB" id="A0A4Q9DZ49"/>
<dbReference type="InterPro" id="IPR036890">
    <property type="entry name" value="HATPase_C_sf"/>
</dbReference>
<evidence type="ECO:0000259" key="10">
    <source>
        <dbReference type="PROSITE" id="PS50885"/>
    </source>
</evidence>
<dbReference type="SUPFAM" id="SSF158472">
    <property type="entry name" value="HAMP domain-like"/>
    <property type="match status" value="1"/>
</dbReference>
<dbReference type="PANTHER" id="PTHR34220:SF7">
    <property type="entry name" value="SENSOR HISTIDINE KINASE YPDA"/>
    <property type="match status" value="1"/>
</dbReference>
<evidence type="ECO:0000256" key="2">
    <source>
        <dbReference type="ARBA" id="ARBA00022475"/>
    </source>
</evidence>
<dbReference type="RefSeq" id="WP_131011910.1">
    <property type="nucleotide sequence ID" value="NZ_SIRE01000003.1"/>
</dbReference>
<dbReference type="InterPro" id="IPR050640">
    <property type="entry name" value="Bact_2-comp_sensor_kinase"/>
</dbReference>
<dbReference type="GO" id="GO:0000155">
    <property type="term" value="F:phosphorelay sensor kinase activity"/>
    <property type="evidence" value="ECO:0007669"/>
    <property type="project" value="InterPro"/>
</dbReference>